<dbReference type="AlphaFoldDB" id="G7VA20"/>
<comment type="pathway">
    <text evidence="4">Cofactor biosynthesis; molybdopterin biosynthesis.</text>
</comment>
<dbReference type="Pfam" id="PF00994">
    <property type="entry name" value="MoCF_biosynth"/>
    <property type="match status" value="1"/>
</dbReference>
<dbReference type="eggNOG" id="COG1910">
    <property type="taxonomic scope" value="Bacteria"/>
</dbReference>
<dbReference type="Gene3D" id="2.40.340.10">
    <property type="entry name" value="MoeA, C-terminal, domain IV"/>
    <property type="match status" value="1"/>
</dbReference>
<dbReference type="Gene3D" id="3.90.105.10">
    <property type="entry name" value="Molybdopterin biosynthesis moea protein, domain 2"/>
    <property type="match status" value="1"/>
</dbReference>
<evidence type="ECO:0000256" key="1">
    <source>
        <dbReference type="ARBA" id="ARBA00002901"/>
    </source>
</evidence>
<keyword evidence="4" id="KW-0460">Magnesium</keyword>
<evidence type="ECO:0000256" key="3">
    <source>
        <dbReference type="ARBA" id="ARBA00047317"/>
    </source>
</evidence>
<keyword evidence="4" id="KW-0479">Metal-binding</keyword>
<dbReference type="InterPro" id="IPR005110">
    <property type="entry name" value="MoeA_linker/N"/>
</dbReference>
<dbReference type="Pfam" id="PF03453">
    <property type="entry name" value="MoeA_N"/>
    <property type="match status" value="1"/>
</dbReference>
<comment type="function">
    <text evidence="1 4">Catalyzes the insertion of molybdate into adenylated molybdopterin with the concomitant release of AMP.</text>
</comment>
<dbReference type="NCBIfam" id="NF011068">
    <property type="entry name" value="PRK14498.1"/>
    <property type="match status" value="1"/>
</dbReference>
<dbReference type="GO" id="GO:0005829">
    <property type="term" value="C:cytosol"/>
    <property type="evidence" value="ECO:0007669"/>
    <property type="project" value="TreeGrafter"/>
</dbReference>
<keyword evidence="4" id="KW-0808">Transferase</keyword>
<dbReference type="EMBL" id="CP003096">
    <property type="protein sequence ID" value="AER66720.1"/>
    <property type="molecule type" value="Genomic_DNA"/>
</dbReference>
<dbReference type="Proteomes" id="UP000005868">
    <property type="component" value="Chromosome"/>
</dbReference>
<dbReference type="eggNOG" id="COG0303">
    <property type="taxonomic scope" value="Bacteria"/>
</dbReference>
<keyword evidence="4" id="KW-0500">Molybdenum</keyword>
<evidence type="ECO:0000313" key="7">
    <source>
        <dbReference type="Proteomes" id="UP000005868"/>
    </source>
</evidence>
<gene>
    <name evidence="6" type="ordered locus">Tlie_0987</name>
</gene>
<dbReference type="SUPFAM" id="SSF63867">
    <property type="entry name" value="MoeA C-terminal domain-like"/>
    <property type="match status" value="1"/>
</dbReference>
<dbReference type="Gene3D" id="3.40.190.10">
    <property type="entry name" value="Periplasmic binding protein-like II"/>
    <property type="match status" value="1"/>
</dbReference>
<protein>
    <recommendedName>
        <fullName evidence="4">Molybdopterin molybdenumtransferase</fullName>
        <ecNumber evidence="4">2.10.1.1</ecNumber>
    </recommendedName>
</protein>
<comment type="similarity">
    <text evidence="2 4">Belongs to the MoeA family.</text>
</comment>
<dbReference type="SUPFAM" id="SSF53218">
    <property type="entry name" value="Molybdenum cofactor biosynthesis proteins"/>
    <property type="match status" value="1"/>
</dbReference>
<dbReference type="InterPro" id="IPR024370">
    <property type="entry name" value="PBP_domain"/>
</dbReference>
<dbReference type="Gene3D" id="2.170.190.11">
    <property type="entry name" value="Molybdopterin biosynthesis moea protein, domain 3"/>
    <property type="match status" value="1"/>
</dbReference>
<dbReference type="InterPro" id="IPR036688">
    <property type="entry name" value="MoeA_C_domain_IV_sf"/>
</dbReference>
<reference evidence="7" key="1">
    <citation type="submission" date="2011-10" db="EMBL/GenBank/DDBJ databases">
        <title>The complete genome of chromosome of Thermovirga lienii DSM 17291.</title>
        <authorList>
            <consortium name="US DOE Joint Genome Institute (JGI-PGF)"/>
            <person name="Lucas S."/>
            <person name="Copeland A."/>
            <person name="Lapidus A."/>
            <person name="Glavina del Rio T."/>
            <person name="Dalin E."/>
            <person name="Tice H."/>
            <person name="Bruce D."/>
            <person name="Goodwin L."/>
            <person name="Pitluck S."/>
            <person name="Peters L."/>
            <person name="Mikhailova N."/>
            <person name="Saunders E."/>
            <person name="Kyrpides N."/>
            <person name="Mavromatis K."/>
            <person name="Ivanova N."/>
            <person name="Last F.I."/>
            <person name="Brettin T."/>
            <person name="Detter J.C."/>
            <person name="Han C."/>
            <person name="Larimer F."/>
            <person name="Land M."/>
            <person name="Hauser L."/>
            <person name="Markowitz V."/>
            <person name="Cheng J.-F."/>
            <person name="Hugenholtz P."/>
            <person name="Woyke T."/>
            <person name="Wu D."/>
            <person name="Spring S."/>
            <person name="Schroeder M."/>
            <person name="Brambilla E.-M."/>
            <person name="Klenk H.-P."/>
            <person name="Eisen J.A."/>
        </authorList>
    </citation>
    <scope>NUCLEOTIDE SEQUENCE [LARGE SCALE GENOMIC DNA]</scope>
    <source>
        <strain evidence="7">ATCC BAA-1197 / DSM 17291 / Cas60314</strain>
    </source>
</reference>
<dbReference type="OrthoDB" id="9804758at2"/>
<keyword evidence="7" id="KW-1185">Reference proteome</keyword>
<dbReference type="HOGENOM" id="CLU_010186_3_0_0"/>
<dbReference type="Pfam" id="PF12727">
    <property type="entry name" value="PBP_like"/>
    <property type="match status" value="1"/>
</dbReference>
<dbReference type="InterPro" id="IPR001453">
    <property type="entry name" value="MoaB/Mog_dom"/>
</dbReference>
<keyword evidence="4" id="KW-0501">Molybdenum cofactor biosynthesis</keyword>
<evidence type="ECO:0000256" key="2">
    <source>
        <dbReference type="ARBA" id="ARBA00010763"/>
    </source>
</evidence>
<name>G7VA20_THELD</name>
<dbReference type="GO" id="GO:0061599">
    <property type="term" value="F:molybdopterin molybdotransferase activity"/>
    <property type="evidence" value="ECO:0007669"/>
    <property type="project" value="UniProtKB-UniRule"/>
</dbReference>
<dbReference type="CDD" id="cd00887">
    <property type="entry name" value="MoeA"/>
    <property type="match status" value="1"/>
</dbReference>
<evidence type="ECO:0000256" key="4">
    <source>
        <dbReference type="RuleBase" id="RU365090"/>
    </source>
</evidence>
<dbReference type="STRING" id="580340.Tlie_0987"/>
<feature type="domain" description="MoaB/Mog" evidence="5">
    <location>
        <begin position="175"/>
        <end position="316"/>
    </location>
</feature>
<sequence length="638" mass="70303">MVAKYKEHISLKEVASILKENLTPLSKRVRLSTTDTNSSLVGKVLMEDVYAERNIPHYPASAVDGYAICSSDTSYANPASPVEIPEGKFLWVNTGAFVPERFDAVVMVEDTSVEGDSLYVFNAVSKGANIRPIGEDVSKGRIIGRKGELLTPFHKALFAAAGVEEVEVRAPIKTCFIPTGNEIVDIRETNTKQLAPGKVPETNSLLLSELFQTWGFHLDVLPLIPDDPELLKGSIKQAVEEYDLVLVGAGTAKGKRDYSAEVLAEQGKMLFRWLRMKPGRPVMMAVVKDKPVIALPGFPVSTLVASWTVVFPTLQILKRGDISESYLSEAVKTAKQVKTELAEHYSTRQGISEWLRVQCGEVNGKTYSWVTSSGASSMMPLTEADGFSLVGEEVLELPKGSSIEVWVVKENDWINRAVYQGSNDPGIEHLVGYVRDRGGDLIIRSVGSLGGVTALARGECHMAACHLLDPKTGEYNTSYIKRFDINDEWDRILLYRRLQGLIVKKGNPKRIVDVADLTREDVVVVNRQPGSGTRVLLDYLLSQTEIDPKQIRGYDNIAVTHFDAASKVAYGNADVVVGIKAVADALDLDFIPLVEEPFEVIIPRAFLDHPGVKAFRDAITDKVWKETIIKLGGYKLEQ</sequence>
<dbReference type="SUPFAM" id="SSF63882">
    <property type="entry name" value="MoeA N-terminal region -like"/>
    <property type="match status" value="1"/>
</dbReference>
<reference evidence="6 7" key="2">
    <citation type="journal article" date="2012" name="Stand. Genomic Sci.">
        <title>Genome sequence of the moderately thermophilic, amino-acid-degrading and sulfur-reducing bacterium Thermovirga lienii type strain (Cas60314(T)).</title>
        <authorList>
            <person name="Goker M."/>
            <person name="Saunders E."/>
            <person name="Lapidus A."/>
            <person name="Nolan M."/>
            <person name="Lucas S."/>
            <person name="Hammon N."/>
            <person name="Deshpande S."/>
            <person name="Cheng J.F."/>
            <person name="Han C."/>
            <person name="Tapia R."/>
            <person name="Goodwin L.A."/>
            <person name="Pitluck S."/>
            <person name="Liolios K."/>
            <person name="Mavromatis K."/>
            <person name="Pagani I."/>
            <person name="Ivanova N."/>
            <person name="Mikhailova N."/>
            <person name="Pati A."/>
            <person name="Chen A."/>
            <person name="Palaniappan K."/>
            <person name="Land M."/>
            <person name="Chang Y.J."/>
            <person name="Jeffries C.D."/>
            <person name="Brambilla E.M."/>
            <person name="Rohde M."/>
            <person name="Spring S."/>
            <person name="Detter J.C."/>
            <person name="Woyke T."/>
            <person name="Bristow J."/>
            <person name="Eisen J.A."/>
            <person name="Markowitz V."/>
            <person name="Hugenholtz P."/>
            <person name="Kyrpides N.C."/>
            <person name="Klenk H.P."/>
        </authorList>
    </citation>
    <scope>NUCLEOTIDE SEQUENCE [LARGE SCALE GENOMIC DNA]</scope>
    <source>
        <strain evidence="7">ATCC BAA-1197 / DSM 17291 / Cas60314</strain>
    </source>
</reference>
<dbReference type="InterPro" id="IPR038987">
    <property type="entry name" value="MoeA-like"/>
</dbReference>
<dbReference type="SMART" id="SM00852">
    <property type="entry name" value="MoCF_biosynth"/>
    <property type="match status" value="1"/>
</dbReference>
<evidence type="ECO:0000313" key="6">
    <source>
        <dbReference type="EMBL" id="AER66720.1"/>
    </source>
</evidence>
<evidence type="ECO:0000259" key="5">
    <source>
        <dbReference type="SMART" id="SM00852"/>
    </source>
</evidence>
<dbReference type="PANTHER" id="PTHR10192">
    <property type="entry name" value="MOLYBDOPTERIN BIOSYNTHESIS PROTEIN"/>
    <property type="match status" value="1"/>
</dbReference>
<organism evidence="6 7">
    <name type="scientific">Thermovirga lienii (strain ATCC BAA-1197 / DSM 17291 / Cas60314)</name>
    <dbReference type="NCBI Taxonomy" id="580340"/>
    <lineage>
        <taxon>Bacteria</taxon>
        <taxon>Thermotogati</taxon>
        <taxon>Synergistota</taxon>
        <taxon>Synergistia</taxon>
        <taxon>Synergistales</taxon>
        <taxon>Thermovirgaceae</taxon>
        <taxon>Thermovirga</taxon>
    </lineage>
</organism>
<dbReference type="Gene3D" id="3.40.980.10">
    <property type="entry name" value="MoaB/Mog-like domain"/>
    <property type="match status" value="1"/>
</dbReference>
<dbReference type="UniPathway" id="UPA00344"/>
<comment type="catalytic activity">
    <reaction evidence="3">
        <text>adenylyl-molybdopterin + molybdate = Mo-molybdopterin + AMP + H(+)</text>
        <dbReference type="Rhea" id="RHEA:35047"/>
        <dbReference type="ChEBI" id="CHEBI:15378"/>
        <dbReference type="ChEBI" id="CHEBI:36264"/>
        <dbReference type="ChEBI" id="CHEBI:62727"/>
        <dbReference type="ChEBI" id="CHEBI:71302"/>
        <dbReference type="ChEBI" id="CHEBI:456215"/>
        <dbReference type="EC" id="2.10.1.1"/>
    </reaction>
</comment>
<dbReference type="GO" id="GO:0006777">
    <property type="term" value="P:Mo-molybdopterin cofactor biosynthetic process"/>
    <property type="evidence" value="ECO:0007669"/>
    <property type="project" value="UniProtKB-UniRule"/>
</dbReference>
<dbReference type="KEGG" id="tli:Tlie_0987"/>
<accession>G7VA20</accession>
<comment type="cofactor">
    <cofactor evidence="4">
        <name>Mg(2+)</name>
        <dbReference type="ChEBI" id="CHEBI:18420"/>
    </cofactor>
</comment>
<dbReference type="PANTHER" id="PTHR10192:SF16">
    <property type="entry name" value="MOLYBDOPTERIN MOLYBDENUMTRANSFERASE"/>
    <property type="match status" value="1"/>
</dbReference>
<dbReference type="InterPro" id="IPR036425">
    <property type="entry name" value="MoaB/Mog-like_dom_sf"/>
</dbReference>
<dbReference type="EC" id="2.10.1.1" evidence="4"/>
<proteinExistence type="inferred from homology"/>
<dbReference type="SUPFAM" id="SSF53850">
    <property type="entry name" value="Periplasmic binding protein-like II"/>
    <property type="match status" value="1"/>
</dbReference>
<dbReference type="GO" id="GO:0046872">
    <property type="term" value="F:metal ion binding"/>
    <property type="evidence" value="ECO:0007669"/>
    <property type="project" value="UniProtKB-UniRule"/>
</dbReference>
<dbReference type="InterPro" id="IPR036135">
    <property type="entry name" value="MoeA_linker/N_sf"/>
</dbReference>